<dbReference type="RefSeq" id="WP_115167508.1">
    <property type="nucleotide sequence ID" value="NZ_CP077319.1"/>
</dbReference>
<evidence type="ECO:0000313" key="2">
    <source>
        <dbReference type="Proteomes" id="UP000254208"/>
    </source>
</evidence>
<dbReference type="GeneID" id="93675061"/>
<dbReference type="EMBL" id="UGTZ01000001">
    <property type="protein sequence ID" value="SUC31988.1"/>
    <property type="molecule type" value="Genomic_DNA"/>
</dbReference>
<dbReference type="AlphaFoldDB" id="A0A379FTI6"/>
<evidence type="ECO:0000313" key="1">
    <source>
        <dbReference type="EMBL" id="SUC31988.1"/>
    </source>
</evidence>
<protein>
    <submittedName>
        <fullName evidence="1">Uncharacterized protein</fullName>
    </submittedName>
</protein>
<gene>
    <name evidence="1" type="ORF">NCTC11801_02961</name>
</gene>
<reference evidence="1 2" key="1">
    <citation type="submission" date="2018-06" db="EMBL/GenBank/DDBJ databases">
        <authorList>
            <consortium name="Pathogen Informatics"/>
            <person name="Doyle S."/>
        </authorList>
    </citation>
    <scope>NUCLEOTIDE SEQUENCE [LARGE SCALE GENOMIC DNA]</scope>
    <source>
        <strain evidence="1 2">NCTC11801</strain>
    </source>
</reference>
<name>A0A379FTI6_PRORE</name>
<proteinExistence type="predicted"/>
<sequence length="115" mass="13069">MRYTYTIGGFNRNQGSKPDIRFVCSDCGQPAPKLLSYFYRARLDNDIKVDLEAACAEFVKKINEEKITELFFKVTTIKSCHSACCNCENKQLKARSFILSKLEKSLNGKNSEVAK</sequence>
<organism evidence="1 2">
    <name type="scientific">Providencia rettgeri</name>
    <dbReference type="NCBI Taxonomy" id="587"/>
    <lineage>
        <taxon>Bacteria</taxon>
        <taxon>Pseudomonadati</taxon>
        <taxon>Pseudomonadota</taxon>
        <taxon>Gammaproteobacteria</taxon>
        <taxon>Enterobacterales</taxon>
        <taxon>Morganellaceae</taxon>
        <taxon>Providencia</taxon>
    </lineage>
</organism>
<accession>A0A379FTI6</accession>
<dbReference type="Proteomes" id="UP000254208">
    <property type="component" value="Unassembled WGS sequence"/>
</dbReference>